<dbReference type="EMBL" id="CM040464">
    <property type="protein sequence ID" value="MCI4383715.1"/>
    <property type="molecule type" value="Genomic_DNA"/>
</dbReference>
<name>A0ACC5WZK4_PANGG</name>
<accession>A0ACC5WZK4</accession>
<dbReference type="Proteomes" id="UP000829447">
    <property type="component" value="Linkage Group LG11"/>
</dbReference>
<evidence type="ECO:0000313" key="1">
    <source>
        <dbReference type="EMBL" id="MCI4383715.1"/>
    </source>
</evidence>
<evidence type="ECO:0000313" key="2">
    <source>
        <dbReference type="Proteomes" id="UP000829447"/>
    </source>
</evidence>
<proteinExistence type="predicted"/>
<comment type="caution">
    <text evidence="1">The sequence shown here is derived from an EMBL/GenBank/DDBJ whole genome shotgun (WGS) entry which is preliminary data.</text>
</comment>
<sequence length="599" mass="68963">MYKAYYSHLENTYEEDNESLSSSFWTDQESEDQGECYVKDNRTETELGIYEQEIDEEEEWYVKHDSVNEQTGEKLQEGDGCKNEEDKQYCVKEQSKDEDSGKLRGEQVSQHDDSSVKTPGNENDEGKEKKKSCKSGTGDEESEDHIKEGCAGEEMSDIEHLMIENLCAEFGKAGNEEDQSKEEESDANEEVEENNEEEQSKCFVNDNMNRSSEEESESDDLESEEEIEYFVSEFSQGVMKDDEPEGEKLGRDEAWKTFFANQDDMREPVMNDEQTCTDGGQTYTEKQYPERRISLTAEQLSNSNNKSALLVNVDSTDEAEWADQIYTKHRESNGSAEQIWKCSADPDENGVNAEDYHGSVCSLTASILTSGYGTYKSDSPKDDLDVADVRDDCSLFGLALDTEYPNALYTQDDPTLSWYQDHLSSEVEPVSELEERLEQLRVSAPHRRHELYSESEETSSYSDRHSSATDELPSAFQAYIKGMTRSRSENDIRPRPKSFIRPVMDHPHTRNLKKTDPVAKYFQYKQDWEMFKPPGEKRRKELHWAIREQLAYQPPPPKPQRTYIPNAYVVPTEKKRSALRWEIRHDLANGIIPAKVTYM</sequence>
<keyword evidence="2" id="KW-1185">Reference proteome</keyword>
<gene>
    <name evidence="1" type="ORF">PGIGA_G00029560</name>
</gene>
<organism evidence="1 2">
    <name type="scientific">Pangasianodon gigas</name>
    <name type="common">Mekong giant catfish</name>
    <name type="synonym">Pangasius gigas</name>
    <dbReference type="NCBI Taxonomy" id="30993"/>
    <lineage>
        <taxon>Eukaryota</taxon>
        <taxon>Metazoa</taxon>
        <taxon>Chordata</taxon>
        <taxon>Craniata</taxon>
        <taxon>Vertebrata</taxon>
        <taxon>Euteleostomi</taxon>
        <taxon>Actinopterygii</taxon>
        <taxon>Neopterygii</taxon>
        <taxon>Teleostei</taxon>
        <taxon>Ostariophysi</taxon>
        <taxon>Siluriformes</taxon>
        <taxon>Pangasiidae</taxon>
        <taxon>Pangasianodon</taxon>
    </lineage>
</organism>
<protein>
    <submittedName>
        <fullName evidence="1">Uncharacterized protein</fullName>
    </submittedName>
</protein>
<reference evidence="1 2" key="1">
    <citation type="journal article" date="2022" name="bioRxiv">
        <title>An ancient truncated duplication of the anti-Mullerian hormone receptor type 2 gene is a potential conserved master sex determinant in the Pangasiidae catfish family.</title>
        <authorList>
            <person name="Wen M."/>
            <person name="Pan Q."/>
            <person name="Jouanno E."/>
            <person name="Montfort J."/>
            <person name="Zahm M."/>
            <person name="Cabau C."/>
            <person name="Klopp C."/>
            <person name="Iampietro C."/>
            <person name="Roques C."/>
            <person name="Bouchez O."/>
            <person name="Castinel A."/>
            <person name="Donnadieu C."/>
            <person name="Parrinello H."/>
            <person name="Poncet C."/>
            <person name="Belmonte E."/>
            <person name="Gautier V."/>
            <person name="Avarre J.-C."/>
            <person name="Dugue R."/>
            <person name="Gustiano R."/>
            <person name="Ha T.T.T."/>
            <person name="Campet M."/>
            <person name="Sriphairoj K."/>
            <person name="Ribolli J."/>
            <person name="de Almeida F.L."/>
            <person name="Desvignes T."/>
            <person name="Postlethwait J.H."/>
            <person name="Bucao C.F."/>
            <person name="Robinson-Rechavi M."/>
            <person name="Bobe J."/>
            <person name="Herpin A."/>
            <person name="Guiguen Y."/>
        </authorList>
    </citation>
    <scope>NUCLEOTIDE SEQUENCE [LARGE SCALE GENOMIC DNA]</scope>
    <source>
        <strain evidence="1">YG-Dec2019</strain>
    </source>
</reference>